<dbReference type="RefSeq" id="WP_149760653.1">
    <property type="nucleotide sequence ID" value="NZ_BSPE01000070.1"/>
</dbReference>
<evidence type="ECO:0000259" key="4">
    <source>
        <dbReference type="Pfam" id="PF25989"/>
    </source>
</evidence>
<name>A0A1I3ZZN4_9HYPH</name>
<dbReference type="Pfam" id="PF25989">
    <property type="entry name" value="YknX_C"/>
    <property type="match status" value="1"/>
</dbReference>
<protein>
    <submittedName>
        <fullName evidence="5">HlyD family secretion protein</fullName>
    </submittedName>
</protein>
<dbReference type="GO" id="GO:0015562">
    <property type="term" value="F:efflux transmembrane transporter activity"/>
    <property type="evidence" value="ECO:0007669"/>
    <property type="project" value="TreeGrafter"/>
</dbReference>
<keyword evidence="6" id="KW-1185">Reference proteome</keyword>
<dbReference type="PANTHER" id="PTHR30469">
    <property type="entry name" value="MULTIDRUG RESISTANCE PROTEIN MDTA"/>
    <property type="match status" value="1"/>
</dbReference>
<dbReference type="Gene3D" id="1.10.287.470">
    <property type="entry name" value="Helix hairpin bin"/>
    <property type="match status" value="1"/>
</dbReference>
<dbReference type="GO" id="GO:1990281">
    <property type="term" value="C:efflux pump complex"/>
    <property type="evidence" value="ECO:0007669"/>
    <property type="project" value="TreeGrafter"/>
</dbReference>
<keyword evidence="3" id="KW-0732">Signal</keyword>
<dbReference type="Gene3D" id="2.40.30.170">
    <property type="match status" value="1"/>
</dbReference>
<feature type="chain" id="PRO_5009302481" evidence="3">
    <location>
        <begin position="31"/>
        <end position="404"/>
    </location>
</feature>
<dbReference type="AlphaFoldDB" id="A0A1I3ZZN4"/>
<feature type="signal peptide" evidence="3">
    <location>
        <begin position="1"/>
        <end position="30"/>
    </location>
</feature>
<dbReference type="Proteomes" id="UP000323300">
    <property type="component" value="Unassembled WGS sequence"/>
</dbReference>
<dbReference type="EMBL" id="FOSL01000007">
    <property type="protein sequence ID" value="SFK49086.1"/>
    <property type="molecule type" value="Genomic_DNA"/>
</dbReference>
<accession>A0A1I3ZZN4</accession>
<dbReference type="Gene3D" id="2.40.420.20">
    <property type="match status" value="1"/>
</dbReference>
<keyword evidence="2" id="KW-0175">Coiled coil</keyword>
<dbReference type="InterPro" id="IPR006143">
    <property type="entry name" value="RND_pump_MFP"/>
</dbReference>
<dbReference type="Gene3D" id="2.40.50.100">
    <property type="match status" value="1"/>
</dbReference>
<organism evidence="5 6">
    <name type="scientific">Neomesorhizobium albiziae</name>
    <dbReference type="NCBI Taxonomy" id="335020"/>
    <lineage>
        <taxon>Bacteria</taxon>
        <taxon>Pseudomonadati</taxon>
        <taxon>Pseudomonadota</taxon>
        <taxon>Alphaproteobacteria</taxon>
        <taxon>Hyphomicrobiales</taxon>
        <taxon>Phyllobacteriaceae</taxon>
        <taxon>Neomesorhizobium</taxon>
    </lineage>
</organism>
<sequence length="404" mass="42049">MTVRKTIISSVAALLLASAAYAGLSANVFAAGEAVEKTATPQTPPAIRVVAATKRELVERLSVTGTIIAREEAAAGTDLNGLAVLQLNADQGDMVKRGQVLAVLDRSSLDTQLAQMNASRSQAEANIAQMRAQIGDAEIAVRQAQEGLDRARALQEKGVAAKMQYDNAVNGFDSARAKQTSAEKAVAASEAQLAVIDAQKQNILLQIAKTEVKAPADGLVLARNATLGGIVSASGGPLFRIAINGEFELAATIAETSLPRLQIGMPVEVTPAGGKQPLAGKIRRISPEVDQRSRLGTIYVSIIDGNGVRAGNFARGEIEAVRRQCVSVPASAVTFHGQDAFLQLVENGKVKTVPVTLGARADSHVEVNAGLSEGQEVVARAGTFIADGDLVTPVRGEQTGAIKP</sequence>
<dbReference type="PANTHER" id="PTHR30469:SF15">
    <property type="entry name" value="HLYD FAMILY OF SECRETION PROTEINS"/>
    <property type="match status" value="1"/>
</dbReference>
<feature type="coiled-coil region" evidence="2">
    <location>
        <begin position="113"/>
        <end position="140"/>
    </location>
</feature>
<dbReference type="OrthoDB" id="7422354at2"/>
<evidence type="ECO:0000313" key="5">
    <source>
        <dbReference type="EMBL" id="SFK49086.1"/>
    </source>
</evidence>
<evidence type="ECO:0000313" key="6">
    <source>
        <dbReference type="Proteomes" id="UP000323300"/>
    </source>
</evidence>
<gene>
    <name evidence="5" type="ORF">SAMN04488498_10741</name>
</gene>
<evidence type="ECO:0000256" key="1">
    <source>
        <dbReference type="ARBA" id="ARBA00009477"/>
    </source>
</evidence>
<feature type="domain" description="YknX-like C-terminal permuted SH3-like" evidence="4">
    <location>
        <begin position="327"/>
        <end position="392"/>
    </location>
</feature>
<reference evidence="5 6" key="1">
    <citation type="submission" date="2016-10" db="EMBL/GenBank/DDBJ databases">
        <authorList>
            <person name="Varghese N."/>
            <person name="Submissions S."/>
        </authorList>
    </citation>
    <scope>NUCLEOTIDE SEQUENCE [LARGE SCALE GENOMIC DNA]</scope>
    <source>
        <strain evidence="5 6">DSM 21822</strain>
    </source>
</reference>
<dbReference type="NCBIfam" id="TIGR01730">
    <property type="entry name" value="RND_mfp"/>
    <property type="match status" value="1"/>
</dbReference>
<comment type="similarity">
    <text evidence="1">Belongs to the membrane fusion protein (MFP) (TC 8.A.1) family.</text>
</comment>
<evidence type="ECO:0000256" key="2">
    <source>
        <dbReference type="SAM" id="Coils"/>
    </source>
</evidence>
<proteinExistence type="inferred from homology"/>
<dbReference type="InterPro" id="IPR058637">
    <property type="entry name" value="YknX-like_C"/>
</dbReference>
<dbReference type="SUPFAM" id="SSF111369">
    <property type="entry name" value="HlyD-like secretion proteins"/>
    <property type="match status" value="1"/>
</dbReference>
<evidence type="ECO:0000256" key="3">
    <source>
        <dbReference type="SAM" id="SignalP"/>
    </source>
</evidence>